<reference evidence="2 3" key="1">
    <citation type="submission" date="2023-10" db="EMBL/GenBank/DDBJ databases">
        <title>Bacteria for the degradation of biodegradable plastic PBAT(Polybutylene adipate terephthalate).</title>
        <authorList>
            <person name="Weon H.-Y."/>
            <person name="Yeon J."/>
        </authorList>
    </citation>
    <scope>NUCLEOTIDE SEQUENCE [LARGE SCALE GENOMIC DNA]</scope>
    <source>
        <strain evidence="2 3">SBD 7-3</strain>
    </source>
</reference>
<dbReference type="EMBL" id="CP136336">
    <property type="protein sequence ID" value="WOB05879.1"/>
    <property type="molecule type" value="Genomic_DNA"/>
</dbReference>
<keyword evidence="3" id="KW-1185">Reference proteome</keyword>
<dbReference type="Proteomes" id="UP001303946">
    <property type="component" value="Chromosome"/>
</dbReference>
<feature type="compositionally biased region" description="Basic and acidic residues" evidence="1">
    <location>
        <begin position="10"/>
        <end position="23"/>
    </location>
</feature>
<sequence>MSKKSPTKSAEAKAEARSSEKQARLGTQMRGRLAEAYDARGHSRGTLNYHYSPKCRRDVVLMGHAELGHFLTVEYNARIVEVDYAPRDKVKGIAGDELGEFIHASIKLRDGTKVWRHISAENPGDKHDVIEANLNRLIAHKTHPDLPDRYEKWIWEENRLKPQLIHNSLRMVSWLAQAREWPLLEESKKILALVAANGEIAASDVMALDSSPAQALYLAAMSKLVLSGQLDSDLTHLPLSPISRLYKLEGVRHEQ</sequence>
<accession>A0ABZ0CTL1</accession>
<feature type="region of interest" description="Disordered" evidence="1">
    <location>
        <begin position="1"/>
        <end position="29"/>
    </location>
</feature>
<name>A0ABZ0CTL1_9BURK</name>
<organism evidence="2 3">
    <name type="scientific">Piscinibacter gummiphilus</name>
    <dbReference type="NCBI Taxonomy" id="946333"/>
    <lineage>
        <taxon>Bacteria</taxon>
        <taxon>Pseudomonadati</taxon>
        <taxon>Pseudomonadota</taxon>
        <taxon>Betaproteobacteria</taxon>
        <taxon>Burkholderiales</taxon>
        <taxon>Sphaerotilaceae</taxon>
        <taxon>Piscinibacter</taxon>
    </lineage>
</organism>
<evidence type="ECO:0000313" key="2">
    <source>
        <dbReference type="EMBL" id="WOB05879.1"/>
    </source>
</evidence>
<protein>
    <submittedName>
        <fullName evidence="2">Uncharacterized protein</fullName>
    </submittedName>
</protein>
<gene>
    <name evidence="2" type="ORF">RXV79_13200</name>
</gene>
<dbReference type="RefSeq" id="WP_257824069.1">
    <property type="nucleotide sequence ID" value="NZ_CP136336.1"/>
</dbReference>
<evidence type="ECO:0000256" key="1">
    <source>
        <dbReference type="SAM" id="MobiDB-lite"/>
    </source>
</evidence>
<evidence type="ECO:0000313" key="3">
    <source>
        <dbReference type="Proteomes" id="UP001303946"/>
    </source>
</evidence>
<proteinExistence type="predicted"/>